<evidence type="ECO:0000313" key="3">
    <source>
        <dbReference type="EMBL" id="TQR19166.1"/>
    </source>
</evidence>
<dbReference type="InterPro" id="IPR050275">
    <property type="entry name" value="PGM_Phosphatase"/>
</dbReference>
<sequence length="194" mass="22347">MTTFGLIRHGITEWNDYGKAQGISDIPLNNIGIKQAQELANRLSKEEEWDVIISSDLSRAIETAQIISDNLKLTNCMMDERIREINCGEIEGTTEEERIQKWGTSWRELDLGMEKFEDVAMRGIEFLEEAVITYKDKRVLIVSHGAFIGLTLKRLLPEKFTSTYIDNTSITILQNIENKWECSLYNCTKHLNRS</sequence>
<dbReference type="PANTHER" id="PTHR48100:SF1">
    <property type="entry name" value="HISTIDINE PHOSPHATASE FAMILY PROTEIN-RELATED"/>
    <property type="match status" value="1"/>
</dbReference>
<dbReference type="AlphaFoldDB" id="A0A544TNY1"/>
<dbReference type="GO" id="GO:0016791">
    <property type="term" value="F:phosphatase activity"/>
    <property type="evidence" value="ECO:0007669"/>
    <property type="project" value="TreeGrafter"/>
</dbReference>
<feature type="binding site" evidence="2">
    <location>
        <begin position="8"/>
        <end position="15"/>
    </location>
    <ligand>
        <name>substrate</name>
    </ligand>
</feature>
<dbReference type="Proteomes" id="UP000316626">
    <property type="component" value="Unassembled WGS sequence"/>
</dbReference>
<feature type="active site" description="Tele-phosphohistidine intermediate" evidence="1">
    <location>
        <position position="9"/>
    </location>
</feature>
<dbReference type="GO" id="GO:0005737">
    <property type="term" value="C:cytoplasm"/>
    <property type="evidence" value="ECO:0007669"/>
    <property type="project" value="TreeGrafter"/>
</dbReference>
<protein>
    <submittedName>
        <fullName evidence="3">Histidine phosphatase family protein</fullName>
    </submittedName>
</protein>
<dbReference type="SMART" id="SM00855">
    <property type="entry name" value="PGAM"/>
    <property type="match status" value="1"/>
</dbReference>
<evidence type="ECO:0000313" key="4">
    <source>
        <dbReference type="Proteomes" id="UP000316626"/>
    </source>
</evidence>
<proteinExistence type="predicted"/>
<comment type="caution">
    <text evidence="3">The sequence shown here is derived from an EMBL/GenBank/DDBJ whole genome shotgun (WGS) entry which is preliminary data.</text>
</comment>
<dbReference type="PANTHER" id="PTHR48100">
    <property type="entry name" value="BROAD-SPECIFICITY PHOSPHATASE YOR283W-RELATED"/>
    <property type="match status" value="1"/>
</dbReference>
<name>A0A544TNY1_9BACI</name>
<dbReference type="InterPro" id="IPR029033">
    <property type="entry name" value="His_PPase_superfam"/>
</dbReference>
<dbReference type="SUPFAM" id="SSF53254">
    <property type="entry name" value="Phosphoglycerate mutase-like"/>
    <property type="match status" value="1"/>
</dbReference>
<dbReference type="CDD" id="cd07067">
    <property type="entry name" value="HP_PGM_like"/>
    <property type="match status" value="1"/>
</dbReference>
<evidence type="ECO:0000256" key="1">
    <source>
        <dbReference type="PIRSR" id="PIRSR613078-1"/>
    </source>
</evidence>
<keyword evidence="4" id="KW-1185">Reference proteome</keyword>
<accession>A0A544TNY1</accession>
<dbReference type="InterPro" id="IPR013078">
    <property type="entry name" value="His_Pase_superF_clade-1"/>
</dbReference>
<feature type="active site" description="Proton donor/acceptor" evidence="1">
    <location>
        <position position="84"/>
    </location>
</feature>
<feature type="binding site" evidence="2">
    <location>
        <position position="59"/>
    </location>
    <ligand>
        <name>substrate</name>
    </ligand>
</feature>
<dbReference type="Pfam" id="PF00300">
    <property type="entry name" value="His_Phos_1"/>
    <property type="match status" value="1"/>
</dbReference>
<evidence type="ECO:0000256" key="2">
    <source>
        <dbReference type="PIRSR" id="PIRSR613078-2"/>
    </source>
</evidence>
<reference evidence="3 4" key="1">
    <citation type="submission" date="2019-06" db="EMBL/GenBank/DDBJ databases">
        <title>Psychrobacillus vulpis sp. nov., a new species isolated from feces of a red fox that inhabits in The Tablas de Daimiel Natural Park, Albacete, Spain.</title>
        <authorList>
            <person name="Rodriguez M."/>
            <person name="Reina J.C."/>
            <person name="Bejar V."/>
            <person name="Llamas I."/>
        </authorList>
    </citation>
    <scope>NUCLEOTIDE SEQUENCE [LARGE SCALE GENOMIC DNA]</scope>
    <source>
        <strain evidence="3 4">Z8</strain>
    </source>
</reference>
<dbReference type="Gene3D" id="3.40.50.1240">
    <property type="entry name" value="Phosphoglycerate mutase-like"/>
    <property type="match status" value="1"/>
</dbReference>
<organism evidence="3 4">
    <name type="scientific">Psychrobacillus vulpis</name>
    <dbReference type="NCBI Taxonomy" id="2325572"/>
    <lineage>
        <taxon>Bacteria</taxon>
        <taxon>Bacillati</taxon>
        <taxon>Bacillota</taxon>
        <taxon>Bacilli</taxon>
        <taxon>Bacillales</taxon>
        <taxon>Bacillaceae</taxon>
        <taxon>Psychrobacillus</taxon>
    </lineage>
</organism>
<gene>
    <name evidence="3" type="ORF">FG384_14265</name>
</gene>
<dbReference type="OrthoDB" id="9782128at2"/>
<dbReference type="EMBL" id="VDGI01000016">
    <property type="protein sequence ID" value="TQR19166.1"/>
    <property type="molecule type" value="Genomic_DNA"/>
</dbReference>
<dbReference type="RefSeq" id="WP_142643277.1">
    <property type="nucleotide sequence ID" value="NZ_VDGI01000016.1"/>
</dbReference>